<reference evidence="2 3" key="1">
    <citation type="submission" date="2016-08" db="EMBL/GenBank/DDBJ databases">
        <title>Complete genome sequence of Streptomyces agglomeratus strain 6-3-2, a novel anti-MRSA actinomycete isolated from Wuli of Tebit, China.</title>
        <authorList>
            <person name="Chen X."/>
        </authorList>
    </citation>
    <scope>NUCLEOTIDE SEQUENCE [LARGE SCALE GENOMIC DNA]</scope>
    <source>
        <strain evidence="2 3">6-3-2</strain>
    </source>
</reference>
<feature type="region of interest" description="Disordered" evidence="1">
    <location>
        <begin position="118"/>
        <end position="145"/>
    </location>
</feature>
<organism evidence="2 3">
    <name type="scientific">Streptomyces agglomeratus</name>
    <dbReference type="NCBI Taxonomy" id="285458"/>
    <lineage>
        <taxon>Bacteria</taxon>
        <taxon>Bacillati</taxon>
        <taxon>Actinomycetota</taxon>
        <taxon>Actinomycetes</taxon>
        <taxon>Kitasatosporales</taxon>
        <taxon>Streptomycetaceae</taxon>
        <taxon>Streptomyces</taxon>
    </lineage>
</organism>
<feature type="compositionally biased region" description="Gly residues" evidence="1">
    <location>
        <begin position="1"/>
        <end position="17"/>
    </location>
</feature>
<sequence>MQLGGQGGAVAGGGLDGEGAAESVDAGAHGGQSEPAGLRVGSGHLVGVEAASVVDDVEGDVITEVAEGDVGGGGPGVADGVGEGGLGDAEQGDLVRGRQRHGVAREVEACGDPVAGAGGGTQAFQGAGEGGALQGGRGEGGDEAAGLSEVVDGGLPCLVDVADGVLRCPRQGAFGSAQQQLDAGQPLGEGVVDLAREAFTFGQHSGRVLRGGQIGTGGGEFFDQASALFALAVQRLVPPHHRHRHSGAEGRPDRHRGAERATVRGEAGGGHHRGGDHRGQTGAAGQQMELKEVQRERHPHPVGGQGQQHQPDSAHGGQPQCGGPS</sequence>
<protein>
    <submittedName>
        <fullName evidence="2">Uncharacterized protein</fullName>
    </submittedName>
</protein>
<evidence type="ECO:0000313" key="3">
    <source>
        <dbReference type="Proteomes" id="UP000095759"/>
    </source>
</evidence>
<keyword evidence="3" id="KW-1185">Reference proteome</keyword>
<feature type="region of interest" description="Disordered" evidence="1">
    <location>
        <begin position="1"/>
        <end position="40"/>
    </location>
</feature>
<name>A0A1E5P374_9ACTN</name>
<evidence type="ECO:0000313" key="2">
    <source>
        <dbReference type="EMBL" id="OEJ23985.1"/>
    </source>
</evidence>
<gene>
    <name evidence="2" type="ORF">AS594_05345</name>
</gene>
<feature type="compositionally biased region" description="Basic and acidic residues" evidence="1">
    <location>
        <begin position="246"/>
        <end position="263"/>
    </location>
</feature>
<dbReference type="Proteomes" id="UP000095759">
    <property type="component" value="Unassembled WGS sequence"/>
</dbReference>
<dbReference type="AlphaFoldDB" id="A0A1E5P374"/>
<proteinExistence type="predicted"/>
<evidence type="ECO:0000256" key="1">
    <source>
        <dbReference type="SAM" id="MobiDB-lite"/>
    </source>
</evidence>
<accession>A0A1E5P374</accession>
<dbReference type="EMBL" id="MEHJ01000001">
    <property type="protein sequence ID" value="OEJ23985.1"/>
    <property type="molecule type" value="Genomic_DNA"/>
</dbReference>
<comment type="caution">
    <text evidence="2">The sequence shown here is derived from an EMBL/GenBank/DDBJ whole genome shotgun (WGS) entry which is preliminary data.</text>
</comment>
<feature type="compositionally biased region" description="Gly residues" evidence="1">
    <location>
        <begin position="118"/>
        <end position="138"/>
    </location>
</feature>
<feature type="region of interest" description="Disordered" evidence="1">
    <location>
        <begin position="239"/>
        <end position="325"/>
    </location>
</feature>